<dbReference type="EMBL" id="CAJOBH010141841">
    <property type="protein sequence ID" value="CAF4809205.1"/>
    <property type="molecule type" value="Genomic_DNA"/>
</dbReference>
<dbReference type="EMBL" id="CAJOBI010172468">
    <property type="protein sequence ID" value="CAF4894759.1"/>
    <property type="molecule type" value="Genomic_DNA"/>
</dbReference>
<evidence type="ECO:0000313" key="1">
    <source>
        <dbReference type="EMBL" id="CAF4809205.1"/>
    </source>
</evidence>
<evidence type="ECO:0000313" key="3">
    <source>
        <dbReference type="EMBL" id="CAF4925705.1"/>
    </source>
</evidence>
<reference evidence="2" key="1">
    <citation type="submission" date="2021-02" db="EMBL/GenBank/DDBJ databases">
        <authorList>
            <person name="Nowell W R."/>
        </authorList>
    </citation>
    <scope>NUCLEOTIDE SEQUENCE</scope>
</reference>
<feature type="non-terminal residue" evidence="2">
    <location>
        <position position="45"/>
    </location>
</feature>
<dbReference type="Proteomes" id="UP000681967">
    <property type="component" value="Unassembled WGS sequence"/>
</dbReference>
<evidence type="ECO:0000313" key="4">
    <source>
        <dbReference type="Proteomes" id="UP000676336"/>
    </source>
</evidence>
<dbReference type="Proteomes" id="UP000676336">
    <property type="component" value="Unassembled WGS sequence"/>
</dbReference>
<sequence>MTWNLYRGKIDRALNDSYKIKDLLTKIGAYENLMSVATYSLQAAL</sequence>
<accession>A0A8S3CAD7</accession>
<gene>
    <name evidence="1" type="ORF">BYL167_LOCUS48493</name>
    <name evidence="3" type="ORF">GIL414_LOCUS53044</name>
    <name evidence="2" type="ORF">SMN809_LOCUS51444</name>
</gene>
<dbReference type="AlphaFoldDB" id="A0A8S3CAD7"/>
<dbReference type="EMBL" id="CAJOBJ010183153">
    <property type="protein sequence ID" value="CAF4925705.1"/>
    <property type="molecule type" value="Genomic_DNA"/>
</dbReference>
<name>A0A8S3CAD7_9BILA</name>
<evidence type="ECO:0000313" key="2">
    <source>
        <dbReference type="EMBL" id="CAF4894759.1"/>
    </source>
</evidence>
<protein>
    <submittedName>
        <fullName evidence="2">Uncharacterized protein</fullName>
    </submittedName>
</protein>
<organism evidence="2 4">
    <name type="scientific">Rotaria magnacalcarata</name>
    <dbReference type="NCBI Taxonomy" id="392030"/>
    <lineage>
        <taxon>Eukaryota</taxon>
        <taxon>Metazoa</taxon>
        <taxon>Spiralia</taxon>
        <taxon>Gnathifera</taxon>
        <taxon>Rotifera</taxon>
        <taxon>Eurotatoria</taxon>
        <taxon>Bdelloidea</taxon>
        <taxon>Philodinida</taxon>
        <taxon>Philodinidae</taxon>
        <taxon>Rotaria</taxon>
    </lineage>
</organism>
<dbReference type="Proteomes" id="UP000681720">
    <property type="component" value="Unassembled WGS sequence"/>
</dbReference>
<proteinExistence type="predicted"/>
<feature type="non-terminal residue" evidence="2">
    <location>
        <position position="1"/>
    </location>
</feature>
<comment type="caution">
    <text evidence="2">The sequence shown here is derived from an EMBL/GenBank/DDBJ whole genome shotgun (WGS) entry which is preliminary data.</text>
</comment>